<name>G5NEC2_SALET</name>
<evidence type="ECO:0000256" key="10">
    <source>
        <dbReference type="ARBA" id="ARBA00023211"/>
    </source>
</evidence>
<evidence type="ECO:0000256" key="2">
    <source>
        <dbReference type="ARBA" id="ARBA00004340"/>
    </source>
</evidence>
<dbReference type="GO" id="GO:0005576">
    <property type="term" value="C:extracellular region"/>
    <property type="evidence" value="ECO:0007669"/>
    <property type="project" value="UniProtKB-SubCell"/>
</dbReference>
<feature type="non-terminal residue" evidence="13">
    <location>
        <position position="32"/>
    </location>
</feature>
<evidence type="ECO:0000313" key="14">
    <source>
        <dbReference type="Proteomes" id="UP000003532"/>
    </source>
</evidence>
<dbReference type="Proteomes" id="UP000003532">
    <property type="component" value="Unassembled WGS sequence"/>
</dbReference>
<evidence type="ECO:0000256" key="5">
    <source>
        <dbReference type="ARBA" id="ARBA00022656"/>
    </source>
</evidence>
<gene>
    <name evidence="13" type="ORF">LTSEINV_3031</name>
</gene>
<dbReference type="Pfam" id="PF24688">
    <property type="entry name" value="SseK_NleB"/>
    <property type="match status" value="1"/>
</dbReference>
<dbReference type="GO" id="GO:0043657">
    <property type="term" value="C:host cell"/>
    <property type="evidence" value="ECO:0007669"/>
    <property type="project" value="UniProtKB-SubCell"/>
</dbReference>
<dbReference type="InterPro" id="IPR057545">
    <property type="entry name" value="SseK_NleB"/>
</dbReference>
<keyword evidence="7" id="KW-0808">Transferase</keyword>
<evidence type="ECO:0000256" key="9">
    <source>
        <dbReference type="ARBA" id="ARBA00023026"/>
    </source>
</evidence>
<evidence type="ECO:0000256" key="6">
    <source>
        <dbReference type="ARBA" id="ARBA00022676"/>
    </source>
</evidence>
<evidence type="ECO:0000256" key="4">
    <source>
        <dbReference type="ARBA" id="ARBA00022525"/>
    </source>
</evidence>
<evidence type="ECO:0000256" key="7">
    <source>
        <dbReference type="ARBA" id="ARBA00022679"/>
    </source>
</evidence>
<organism evidence="13 14">
    <name type="scientific">Salmonella enterica subsp. enterica serovar Inverness str. R8-3668</name>
    <dbReference type="NCBI Taxonomy" id="913075"/>
    <lineage>
        <taxon>Bacteria</taxon>
        <taxon>Pseudomonadati</taxon>
        <taxon>Pseudomonadota</taxon>
        <taxon>Gammaproteobacteria</taxon>
        <taxon>Enterobacterales</taxon>
        <taxon>Enterobacteriaceae</taxon>
        <taxon>Salmonella</taxon>
    </lineage>
</organism>
<keyword evidence="8" id="KW-0479">Metal-binding</keyword>
<evidence type="ECO:0000256" key="3">
    <source>
        <dbReference type="ARBA" id="ARBA00004613"/>
    </source>
</evidence>
<comment type="caution">
    <text evidence="13">The sequence shown here is derived from an EMBL/GenBank/DDBJ whole genome shotgun (WGS) entry which is preliminary data.</text>
</comment>
<sequence length="32" mass="3496">MYLPDGIAVHVSRKGNSMSLENGIIAVNRSEH</sequence>
<protein>
    <submittedName>
        <fullName evidence="13">Uncharacterized protein</fullName>
    </submittedName>
</protein>
<reference evidence="13 14" key="1">
    <citation type="journal article" date="2011" name="BMC Genomics">
        <title>Genome sequencing reveals diversification of virulence factor content and possible host adaptation in distinct subpopulations of Salmonella enterica.</title>
        <authorList>
            <person name="den Bakker H.C."/>
            <person name="Moreno Switt A.I."/>
            <person name="Govoni G."/>
            <person name="Cummings C.A."/>
            <person name="Ranieri M.L."/>
            <person name="Degoricija L."/>
            <person name="Hoelzer K."/>
            <person name="Rodriguez-Rivera L.D."/>
            <person name="Brown S."/>
            <person name="Bolchacova E."/>
            <person name="Furtado M.R."/>
            <person name="Wiedmann M."/>
        </authorList>
    </citation>
    <scope>NUCLEOTIDE SEQUENCE [LARGE SCALE GENOMIC DNA]</scope>
    <source>
        <strain evidence="13 14">R8-3668</strain>
    </source>
</reference>
<evidence type="ECO:0000256" key="8">
    <source>
        <dbReference type="ARBA" id="ARBA00022723"/>
    </source>
</evidence>
<dbReference type="AlphaFoldDB" id="G5NEC2"/>
<proteinExistence type="inferred from homology"/>
<keyword evidence="4" id="KW-0964">Secreted</keyword>
<dbReference type="GO" id="GO:0090729">
    <property type="term" value="F:toxin activity"/>
    <property type="evidence" value="ECO:0007669"/>
    <property type="project" value="UniProtKB-KW"/>
</dbReference>
<evidence type="ECO:0000313" key="13">
    <source>
        <dbReference type="EMBL" id="EHC56598.1"/>
    </source>
</evidence>
<keyword evidence="5" id="KW-0800">Toxin</keyword>
<evidence type="ECO:0000256" key="11">
    <source>
        <dbReference type="ARBA" id="ARBA00093251"/>
    </source>
</evidence>
<dbReference type="GO" id="GO:0106362">
    <property type="term" value="F:protein-arginine N-acetylglucosaminyltransferase activity"/>
    <property type="evidence" value="ECO:0007669"/>
    <property type="project" value="UniProtKB-ARBA"/>
</dbReference>
<comment type="similarity">
    <text evidence="12">Belongs to the glycosyltransferase NleB family.</text>
</comment>
<keyword evidence="9" id="KW-0843">Virulence</keyword>
<keyword evidence="6" id="KW-0328">Glycosyltransferase</keyword>
<evidence type="ECO:0000256" key="12">
    <source>
        <dbReference type="ARBA" id="ARBA00093451"/>
    </source>
</evidence>
<comment type="subcellular location">
    <subcellularLocation>
        <location evidence="2">Host cell</location>
    </subcellularLocation>
    <subcellularLocation>
        <location evidence="3">Secreted</location>
    </subcellularLocation>
</comment>
<accession>G5NEC2</accession>
<dbReference type="EMBL" id="AFCO01000985">
    <property type="protein sequence ID" value="EHC56598.1"/>
    <property type="molecule type" value="Genomic_DNA"/>
</dbReference>
<comment type="catalytic activity">
    <reaction evidence="11">
        <text>L-arginyl-[protein] + UDP-N-acetyl-alpha-D-glucosamine = N(omega)-(N-acetyl-beta-D-glucosaminyl)-L-arginyl-[protein] + UDP + H(+)</text>
        <dbReference type="Rhea" id="RHEA:66632"/>
        <dbReference type="Rhea" id="RHEA-COMP:10532"/>
        <dbReference type="Rhea" id="RHEA-COMP:17079"/>
        <dbReference type="ChEBI" id="CHEBI:15378"/>
        <dbReference type="ChEBI" id="CHEBI:29965"/>
        <dbReference type="ChEBI" id="CHEBI:57705"/>
        <dbReference type="ChEBI" id="CHEBI:58223"/>
        <dbReference type="ChEBI" id="CHEBI:167322"/>
    </reaction>
    <physiologicalReaction direction="left-to-right" evidence="11">
        <dbReference type="Rhea" id="RHEA:66633"/>
    </physiologicalReaction>
</comment>
<keyword evidence="10" id="KW-0464">Manganese</keyword>
<dbReference type="GO" id="GO:0046872">
    <property type="term" value="F:metal ion binding"/>
    <property type="evidence" value="ECO:0007669"/>
    <property type="project" value="UniProtKB-KW"/>
</dbReference>
<comment type="cofactor">
    <cofactor evidence="1">
        <name>Mn(2+)</name>
        <dbReference type="ChEBI" id="CHEBI:29035"/>
    </cofactor>
</comment>
<evidence type="ECO:0000256" key="1">
    <source>
        <dbReference type="ARBA" id="ARBA00001936"/>
    </source>
</evidence>